<dbReference type="FunCoup" id="A0A1S3H7B1">
    <property type="interactions" value="325"/>
</dbReference>
<dbReference type="RefSeq" id="XP_013381888.1">
    <property type="nucleotide sequence ID" value="XM_013526434.1"/>
</dbReference>
<dbReference type="SUPFAM" id="SSF52313">
    <property type="entry name" value="Ribosomal protein S2"/>
    <property type="match status" value="1"/>
</dbReference>
<protein>
    <submittedName>
        <fullName evidence="6">28S ribosomal protein S2, mitochondrial</fullName>
    </submittedName>
</protein>
<dbReference type="GeneID" id="106152726"/>
<dbReference type="OMA" id="PYIFMEK"/>
<dbReference type="STRING" id="7574.A0A1S3H7B1"/>
<dbReference type="GO" id="GO:0006412">
    <property type="term" value="P:translation"/>
    <property type="evidence" value="ECO:0007669"/>
    <property type="project" value="InterPro"/>
</dbReference>
<dbReference type="PANTHER" id="PTHR12534">
    <property type="entry name" value="30S RIBOSOMAL PROTEIN S2 PROKARYOTIC AND ORGANELLAR"/>
    <property type="match status" value="1"/>
</dbReference>
<gene>
    <name evidence="6" type="primary">LOC106152726</name>
</gene>
<accession>A0A1S3H7B1</accession>
<dbReference type="KEGG" id="lak:106152726"/>
<evidence type="ECO:0000256" key="3">
    <source>
        <dbReference type="ARBA" id="ARBA00023274"/>
    </source>
</evidence>
<comment type="similarity">
    <text evidence="1">Belongs to the universal ribosomal protein uS2 family.</text>
</comment>
<dbReference type="CDD" id="cd01425">
    <property type="entry name" value="RPS2"/>
    <property type="match status" value="1"/>
</dbReference>
<feature type="compositionally biased region" description="Basic residues" evidence="4">
    <location>
        <begin position="291"/>
        <end position="304"/>
    </location>
</feature>
<dbReference type="GO" id="GO:0005763">
    <property type="term" value="C:mitochondrial small ribosomal subunit"/>
    <property type="evidence" value="ECO:0007669"/>
    <property type="project" value="TreeGrafter"/>
</dbReference>
<dbReference type="PROSITE" id="PS00962">
    <property type="entry name" value="RIBOSOMAL_S2_1"/>
    <property type="match status" value="1"/>
</dbReference>
<dbReference type="InterPro" id="IPR001865">
    <property type="entry name" value="Ribosomal_uS2"/>
</dbReference>
<dbReference type="OrthoDB" id="2320368at2759"/>
<keyword evidence="2 6" id="KW-0689">Ribosomal protein</keyword>
<feature type="compositionally biased region" description="Basic and acidic residues" evidence="4">
    <location>
        <begin position="254"/>
        <end position="276"/>
    </location>
</feature>
<dbReference type="PRINTS" id="PR00395">
    <property type="entry name" value="RIBOSOMALS2"/>
</dbReference>
<keyword evidence="3" id="KW-0687">Ribonucleoprotein</keyword>
<dbReference type="PANTHER" id="PTHR12534:SF0">
    <property type="entry name" value="SMALL RIBOSOMAL SUBUNIT PROTEIN US2M"/>
    <property type="match status" value="1"/>
</dbReference>
<dbReference type="Proteomes" id="UP000085678">
    <property type="component" value="Unplaced"/>
</dbReference>
<evidence type="ECO:0000256" key="4">
    <source>
        <dbReference type="SAM" id="MobiDB-lite"/>
    </source>
</evidence>
<dbReference type="Gene3D" id="3.40.50.10490">
    <property type="entry name" value="Glucose-6-phosphate isomerase like protein, domain 1"/>
    <property type="match status" value="1"/>
</dbReference>
<evidence type="ECO:0000256" key="1">
    <source>
        <dbReference type="ARBA" id="ARBA00006242"/>
    </source>
</evidence>
<dbReference type="InterPro" id="IPR018130">
    <property type="entry name" value="Ribosomal_uS2_CS"/>
</dbReference>
<dbReference type="HAMAP" id="MF_00291_B">
    <property type="entry name" value="Ribosomal_uS2_B"/>
    <property type="match status" value="1"/>
</dbReference>
<dbReference type="InterPro" id="IPR023591">
    <property type="entry name" value="Ribosomal_uS2_flav_dom_sf"/>
</dbReference>
<keyword evidence="5" id="KW-1185">Reference proteome</keyword>
<dbReference type="AlphaFoldDB" id="A0A1S3H7B1"/>
<dbReference type="Pfam" id="PF00318">
    <property type="entry name" value="Ribosomal_S2"/>
    <property type="match status" value="2"/>
</dbReference>
<organism evidence="5 6">
    <name type="scientific">Lingula anatina</name>
    <name type="common">Brachiopod</name>
    <name type="synonym">Lingula unguis</name>
    <dbReference type="NCBI Taxonomy" id="7574"/>
    <lineage>
        <taxon>Eukaryota</taxon>
        <taxon>Metazoa</taxon>
        <taxon>Spiralia</taxon>
        <taxon>Lophotrochozoa</taxon>
        <taxon>Brachiopoda</taxon>
        <taxon>Linguliformea</taxon>
        <taxon>Lingulata</taxon>
        <taxon>Lingulida</taxon>
        <taxon>Linguloidea</taxon>
        <taxon>Lingulidae</taxon>
        <taxon>Lingula</taxon>
    </lineage>
</organism>
<dbReference type="InterPro" id="IPR005706">
    <property type="entry name" value="Ribosomal_uS2_bac/mit/plastid"/>
</dbReference>
<dbReference type="InParanoid" id="A0A1S3H7B1"/>
<evidence type="ECO:0000313" key="6">
    <source>
        <dbReference type="RefSeq" id="XP_013381888.1"/>
    </source>
</evidence>
<evidence type="ECO:0000313" key="5">
    <source>
        <dbReference type="Proteomes" id="UP000085678"/>
    </source>
</evidence>
<name>A0A1S3H7B1_LINAN</name>
<proteinExistence type="inferred from homology"/>
<dbReference type="GO" id="GO:0003735">
    <property type="term" value="F:structural constituent of ribosome"/>
    <property type="evidence" value="ECO:0007669"/>
    <property type="project" value="InterPro"/>
</dbReference>
<evidence type="ECO:0000256" key="2">
    <source>
        <dbReference type="ARBA" id="ARBA00022980"/>
    </source>
</evidence>
<reference evidence="6" key="1">
    <citation type="submission" date="2025-08" db="UniProtKB">
        <authorList>
            <consortium name="RefSeq"/>
        </authorList>
    </citation>
    <scope>IDENTIFICATION</scope>
    <source>
        <tissue evidence="6">Gonads</tissue>
    </source>
</reference>
<sequence length="304" mass="34524">MAALMLSRHSPWRVSYVATRCLSSAPLPAQKLDGSTDTGDIKRPSQSLLVDPLKHPDYFCMNELLSIEDMFKARVHLGHKKKVRNRFMTNYIYGTRLGMDVIDLNATKPLLRRALNFTAHVAYRGGIIMFMTRRAEFIASVEKAALDVKEYAHCRYWRGGTLTNRTRFDYRLPDLVIFLQTQNFAASPHRAIIECSKFMIPTSGVVDTNCDPRLISFPVPANDDTPSSVHYLLSLYKIAIWRGKQARKLALDQMEEREKTKKVEEVQTSEKLEKTATKSVGGSGNVPDKPQKKKPTFIQKKGSK</sequence>
<feature type="region of interest" description="Disordered" evidence="4">
    <location>
        <begin position="254"/>
        <end position="304"/>
    </location>
</feature>